<comment type="caution">
    <text evidence="1">The sequence shown here is derived from an EMBL/GenBank/DDBJ whole genome shotgun (WGS) entry which is preliminary data.</text>
</comment>
<dbReference type="EMBL" id="BAABRN010000067">
    <property type="protein sequence ID" value="GAA5503787.1"/>
    <property type="molecule type" value="Genomic_DNA"/>
</dbReference>
<dbReference type="RefSeq" id="WP_353543759.1">
    <property type="nucleotide sequence ID" value="NZ_BAABRN010000067.1"/>
</dbReference>
<keyword evidence="2" id="KW-1185">Reference proteome</keyword>
<proteinExistence type="predicted"/>
<dbReference type="Proteomes" id="UP001458946">
    <property type="component" value="Unassembled WGS sequence"/>
</dbReference>
<protein>
    <submittedName>
        <fullName evidence="1">Uncharacterized protein</fullName>
    </submittedName>
</protein>
<evidence type="ECO:0000313" key="1">
    <source>
        <dbReference type="EMBL" id="GAA5503787.1"/>
    </source>
</evidence>
<organism evidence="1 2">
    <name type="scientific">Deinococcus xinjiangensis</name>
    <dbReference type="NCBI Taxonomy" id="457454"/>
    <lineage>
        <taxon>Bacteria</taxon>
        <taxon>Thermotogati</taxon>
        <taxon>Deinococcota</taxon>
        <taxon>Deinococci</taxon>
        <taxon>Deinococcales</taxon>
        <taxon>Deinococcaceae</taxon>
        <taxon>Deinococcus</taxon>
    </lineage>
</organism>
<accession>A0ABP9VEY4</accession>
<reference evidence="1 2" key="1">
    <citation type="submission" date="2024-02" db="EMBL/GenBank/DDBJ databases">
        <title>Deinococcus xinjiangensis NBRC 107630.</title>
        <authorList>
            <person name="Ichikawa N."/>
            <person name="Katano-Makiyama Y."/>
            <person name="Hidaka K."/>
        </authorList>
    </citation>
    <scope>NUCLEOTIDE SEQUENCE [LARGE SCALE GENOMIC DNA]</scope>
    <source>
        <strain evidence="1 2">NBRC 107630</strain>
    </source>
</reference>
<gene>
    <name evidence="1" type="ORF">Dxin01_03550</name>
</gene>
<evidence type="ECO:0000313" key="2">
    <source>
        <dbReference type="Proteomes" id="UP001458946"/>
    </source>
</evidence>
<sequence>MTPQLAQMLLTPLGRSTPLEAEAERQLTGEHGTLTTQLGRLLDAVGDELRELLGVKPDLPPRRAHPWTLLTEHESQLWPMLALSRPPTVPPLGTARIARHLATAHLAMEVGRCRAWAHEPEPREVTEGLLSALVGEQPPTWADLLSAVITVQAHHLMLHSWGVLSAYVGLNTGLRLETARTMRRRVQEQPELCASPPELAAELLWASLGLLHGGLPRPEAAGLRQLAHAMRTLPERTVLATLPEPVALAAQLQDLLPRLPTGARRELAERLSGRQPTDAHQTTTGLLIVCEAGCTALWLRRAGEVQLIVGSAADSQPYPQVRAWRWRIPKPAGALGA</sequence>
<name>A0ABP9VEY4_9DEIO</name>